<feature type="signal peptide" evidence="3">
    <location>
        <begin position="1"/>
        <end position="17"/>
    </location>
</feature>
<keyword evidence="2" id="KW-0472">Membrane</keyword>
<gene>
    <name evidence="4" type="ORF">NE237_000041</name>
</gene>
<feature type="transmembrane region" description="Helical" evidence="2">
    <location>
        <begin position="130"/>
        <end position="155"/>
    </location>
</feature>
<organism evidence="4 5">
    <name type="scientific">Protea cynaroides</name>
    <dbReference type="NCBI Taxonomy" id="273540"/>
    <lineage>
        <taxon>Eukaryota</taxon>
        <taxon>Viridiplantae</taxon>
        <taxon>Streptophyta</taxon>
        <taxon>Embryophyta</taxon>
        <taxon>Tracheophyta</taxon>
        <taxon>Spermatophyta</taxon>
        <taxon>Magnoliopsida</taxon>
        <taxon>Proteales</taxon>
        <taxon>Proteaceae</taxon>
        <taxon>Protea</taxon>
    </lineage>
</organism>
<reference evidence="4" key="1">
    <citation type="journal article" date="2023" name="Plant J.">
        <title>The genome of the king protea, Protea cynaroides.</title>
        <authorList>
            <person name="Chang J."/>
            <person name="Duong T.A."/>
            <person name="Schoeman C."/>
            <person name="Ma X."/>
            <person name="Roodt D."/>
            <person name="Barker N."/>
            <person name="Li Z."/>
            <person name="Van de Peer Y."/>
            <person name="Mizrachi E."/>
        </authorList>
    </citation>
    <scope>NUCLEOTIDE SEQUENCE</scope>
    <source>
        <tissue evidence="4">Young leaves</tissue>
    </source>
</reference>
<evidence type="ECO:0000256" key="1">
    <source>
        <dbReference type="SAM" id="MobiDB-lite"/>
    </source>
</evidence>
<comment type="caution">
    <text evidence="4">The sequence shown here is derived from an EMBL/GenBank/DDBJ whole genome shotgun (WGS) entry which is preliminary data.</text>
</comment>
<feature type="chain" id="PRO_5040278484" evidence="3">
    <location>
        <begin position="18"/>
        <end position="176"/>
    </location>
</feature>
<protein>
    <submittedName>
        <fullName evidence="4">Uncharacterized protein</fullName>
    </submittedName>
</protein>
<feature type="region of interest" description="Disordered" evidence="1">
    <location>
        <begin position="30"/>
        <end position="51"/>
    </location>
</feature>
<evidence type="ECO:0000256" key="3">
    <source>
        <dbReference type="SAM" id="SignalP"/>
    </source>
</evidence>
<keyword evidence="2" id="KW-0812">Transmembrane</keyword>
<keyword evidence="5" id="KW-1185">Reference proteome</keyword>
<dbReference type="OrthoDB" id="2017304at2759"/>
<evidence type="ECO:0000256" key="2">
    <source>
        <dbReference type="SAM" id="Phobius"/>
    </source>
</evidence>
<name>A0A9Q0GP35_9MAGN</name>
<keyword evidence="2" id="KW-1133">Transmembrane helix</keyword>
<proteinExistence type="predicted"/>
<evidence type="ECO:0000313" key="4">
    <source>
        <dbReference type="EMBL" id="KAJ4930457.1"/>
    </source>
</evidence>
<sequence>MFIMQLGVLVMTCAVHSCLVKKYKESEAKTESMSRKSRKNSRVQEESMADTTNMAELRAKESDEKLKSKFLLSAYLLPLTIAITTSATALADFILLLVISYCCKFFFPAAGVQQPLLLLFPILYKLLSAYLLPLTVAITTSATAFADFILSWLILYCRKFFFPAAALPQFPACCQY</sequence>
<accession>A0A9Q0GP35</accession>
<dbReference type="Proteomes" id="UP001141806">
    <property type="component" value="Unassembled WGS sequence"/>
</dbReference>
<dbReference type="EMBL" id="JAMYWD010003578">
    <property type="protein sequence ID" value="KAJ4930457.1"/>
    <property type="molecule type" value="Genomic_DNA"/>
</dbReference>
<feature type="transmembrane region" description="Helical" evidence="2">
    <location>
        <begin position="105"/>
        <end position="124"/>
    </location>
</feature>
<feature type="transmembrane region" description="Helical" evidence="2">
    <location>
        <begin position="75"/>
        <end position="98"/>
    </location>
</feature>
<evidence type="ECO:0000313" key="5">
    <source>
        <dbReference type="Proteomes" id="UP001141806"/>
    </source>
</evidence>
<keyword evidence="3" id="KW-0732">Signal</keyword>
<dbReference type="AlphaFoldDB" id="A0A9Q0GP35"/>